<proteinExistence type="predicted"/>
<feature type="domain" description="VOC" evidence="1">
    <location>
        <begin position="21"/>
        <end position="138"/>
    </location>
</feature>
<name>A0ABU7RVI6_9ACTN</name>
<dbReference type="PROSITE" id="PS51819">
    <property type="entry name" value="VOC"/>
    <property type="match status" value="1"/>
</dbReference>
<gene>
    <name evidence="2" type="ORF">V1633_17205</name>
</gene>
<dbReference type="Proteomes" id="UP001332243">
    <property type="component" value="Unassembled WGS sequence"/>
</dbReference>
<dbReference type="SUPFAM" id="SSF54593">
    <property type="entry name" value="Glyoxalase/Bleomycin resistance protein/Dihydroxybiphenyl dioxygenase"/>
    <property type="match status" value="1"/>
</dbReference>
<evidence type="ECO:0000259" key="1">
    <source>
        <dbReference type="PROSITE" id="PS51819"/>
    </source>
</evidence>
<dbReference type="Pfam" id="PF00903">
    <property type="entry name" value="Glyoxalase"/>
    <property type="match status" value="1"/>
</dbReference>
<comment type="caution">
    <text evidence="2">The sequence shown here is derived from an EMBL/GenBank/DDBJ whole genome shotgun (WGS) entry which is preliminary data.</text>
</comment>
<dbReference type="PIRSF" id="PIRSF039020">
    <property type="entry name" value="EhpR"/>
    <property type="match status" value="1"/>
</dbReference>
<organism evidence="2 3">
    <name type="scientific">Plantactinospora sonchi</name>
    <dbReference type="NCBI Taxonomy" id="1544735"/>
    <lineage>
        <taxon>Bacteria</taxon>
        <taxon>Bacillati</taxon>
        <taxon>Actinomycetota</taxon>
        <taxon>Actinomycetes</taxon>
        <taxon>Micromonosporales</taxon>
        <taxon>Micromonosporaceae</taxon>
        <taxon>Plantactinospora</taxon>
    </lineage>
</organism>
<dbReference type="RefSeq" id="WP_331215353.1">
    <property type="nucleotide sequence ID" value="NZ_JAZGQK010000013.1"/>
</dbReference>
<evidence type="ECO:0000313" key="3">
    <source>
        <dbReference type="Proteomes" id="UP001332243"/>
    </source>
</evidence>
<dbReference type="Gene3D" id="3.30.720.120">
    <property type="match status" value="1"/>
</dbReference>
<dbReference type="Gene3D" id="3.30.720.110">
    <property type="match status" value="1"/>
</dbReference>
<dbReference type="InterPro" id="IPR037523">
    <property type="entry name" value="VOC_core"/>
</dbReference>
<dbReference type="InterPro" id="IPR029068">
    <property type="entry name" value="Glyas_Bleomycin-R_OHBP_Dase"/>
</dbReference>
<dbReference type="InterPro" id="IPR026275">
    <property type="entry name" value="Glyoxalase/dOase/EhpR"/>
</dbReference>
<sequence>MFSPYGRPRQNPRKEGVPMPAPNMFIVYVSDAPSAARFYSDLFDITPSLETPGFVAFDLAPGIQLALWDLAKEDLHRAALRTSEICLALPGAPEAIDAQFATWKGKGVHVVSEPRDESFGRTFVVADPDGNLIRVAPVG</sequence>
<protein>
    <submittedName>
        <fullName evidence="2">VOC family protein</fullName>
    </submittedName>
</protein>
<evidence type="ECO:0000313" key="2">
    <source>
        <dbReference type="EMBL" id="MEE6260229.1"/>
    </source>
</evidence>
<reference evidence="2 3" key="1">
    <citation type="submission" date="2024-01" db="EMBL/GenBank/DDBJ databases">
        <title>Genome insights into Plantactinospora sonchi sp. nov.</title>
        <authorList>
            <person name="Wang L."/>
        </authorList>
    </citation>
    <scope>NUCLEOTIDE SEQUENCE [LARGE SCALE GENOMIC DNA]</scope>
    <source>
        <strain evidence="2 3">NEAU-QY2</strain>
    </source>
</reference>
<dbReference type="EMBL" id="JAZGQK010000013">
    <property type="protein sequence ID" value="MEE6260229.1"/>
    <property type="molecule type" value="Genomic_DNA"/>
</dbReference>
<dbReference type="InterPro" id="IPR004360">
    <property type="entry name" value="Glyas_Fos-R_dOase_dom"/>
</dbReference>
<keyword evidence="3" id="KW-1185">Reference proteome</keyword>
<accession>A0ABU7RVI6</accession>